<evidence type="ECO:0000313" key="1">
    <source>
        <dbReference type="EMBL" id="MFJ1270137.1"/>
    </source>
</evidence>
<keyword evidence="2" id="KW-1185">Reference proteome</keyword>
<protein>
    <submittedName>
        <fullName evidence="1">Uncharacterized protein</fullName>
    </submittedName>
</protein>
<sequence length="128" mass="14704">MKQKVNQAIEGFYGSIVESLSPSLRDKLEYLIIPELKEAYAQLADLRTSPQNASSDMMNQYLDYFEEIEQLGILDCNLAAIHRDVIKELAQKGRYYDAFQLRDMASKVKREAIIICFLHETAKTILVI</sequence>
<dbReference type="EMBL" id="JBGORX010000013">
    <property type="protein sequence ID" value="MFJ1270137.1"/>
    <property type="molecule type" value="Genomic_DNA"/>
</dbReference>
<evidence type="ECO:0000313" key="2">
    <source>
        <dbReference type="Proteomes" id="UP001615550"/>
    </source>
</evidence>
<reference evidence="1 2" key="1">
    <citation type="submission" date="2024-08" db="EMBL/GenBank/DDBJ databases">
        <title>Draft Genome Sequence of Legionella lytica strain DSB2004, Isolated From a Fire Sprinkler System.</title>
        <authorList>
            <person name="Everhart A.D."/>
            <person name="Kidane D.T."/>
            <person name="Farone A.L."/>
            <person name="Farone M.B."/>
        </authorList>
    </citation>
    <scope>NUCLEOTIDE SEQUENCE [LARGE SCALE GENOMIC DNA]</scope>
    <source>
        <strain evidence="1 2">DSB2004</strain>
    </source>
</reference>
<comment type="caution">
    <text evidence="1">The sequence shown here is derived from an EMBL/GenBank/DDBJ whole genome shotgun (WGS) entry which is preliminary data.</text>
</comment>
<organism evidence="1 2">
    <name type="scientific">Legionella lytica</name>
    <dbReference type="NCBI Taxonomy" id="96232"/>
    <lineage>
        <taxon>Bacteria</taxon>
        <taxon>Pseudomonadati</taxon>
        <taxon>Pseudomonadota</taxon>
        <taxon>Gammaproteobacteria</taxon>
        <taxon>Legionellales</taxon>
        <taxon>Legionellaceae</taxon>
        <taxon>Legionella</taxon>
    </lineage>
</organism>
<name>A0ABW8DD67_9GAMM</name>
<accession>A0ABW8DD67</accession>
<proteinExistence type="predicted"/>
<gene>
    <name evidence="1" type="ORF">ACD661_16385</name>
</gene>
<dbReference type="RefSeq" id="WP_400188923.1">
    <property type="nucleotide sequence ID" value="NZ_JBGORX010000013.1"/>
</dbReference>
<dbReference type="Proteomes" id="UP001615550">
    <property type="component" value="Unassembled WGS sequence"/>
</dbReference>